<name>A0A4U3MLP5_9ACTN</name>
<keyword evidence="6 11" id="KW-0418">Kinase</keyword>
<dbReference type="EC" id="2.7.13.3" evidence="2"/>
<evidence type="ECO:0000256" key="9">
    <source>
        <dbReference type="SAM" id="Phobius"/>
    </source>
</evidence>
<dbReference type="InterPro" id="IPR050482">
    <property type="entry name" value="Sensor_HK_TwoCompSys"/>
</dbReference>
<dbReference type="GO" id="GO:0005524">
    <property type="term" value="F:ATP binding"/>
    <property type="evidence" value="ECO:0007669"/>
    <property type="project" value="UniProtKB-KW"/>
</dbReference>
<evidence type="ECO:0000256" key="6">
    <source>
        <dbReference type="ARBA" id="ARBA00022777"/>
    </source>
</evidence>
<dbReference type="SUPFAM" id="SSF55874">
    <property type="entry name" value="ATPase domain of HSP90 chaperone/DNA topoisomerase II/histidine kinase"/>
    <property type="match status" value="1"/>
</dbReference>
<dbReference type="Proteomes" id="UP000308705">
    <property type="component" value="Unassembled WGS sequence"/>
</dbReference>
<organism evidence="11 12">
    <name type="scientific">Herbidospora galbida</name>
    <dbReference type="NCBI Taxonomy" id="2575442"/>
    <lineage>
        <taxon>Bacteria</taxon>
        <taxon>Bacillati</taxon>
        <taxon>Actinomycetota</taxon>
        <taxon>Actinomycetes</taxon>
        <taxon>Streptosporangiales</taxon>
        <taxon>Streptosporangiaceae</taxon>
        <taxon>Herbidospora</taxon>
    </lineage>
</organism>
<evidence type="ECO:0000256" key="1">
    <source>
        <dbReference type="ARBA" id="ARBA00000085"/>
    </source>
</evidence>
<keyword evidence="12" id="KW-1185">Reference proteome</keyword>
<dbReference type="PANTHER" id="PTHR24421">
    <property type="entry name" value="NITRATE/NITRITE SENSOR PROTEIN NARX-RELATED"/>
    <property type="match status" value="1"/>
</dbReference>
<dbReference type="Pfam" id="PF07730">
    <property type="entry name" value="HisKA_3"/>
    <property type="match status" value="1"/>
</dbReference>
<dbReference type="GO" id="GO:0016020">
    <property type="term" value="C:membrane"/>
    <property type="evidence" value="ECO:0007669"/>
    <property type="project" value="InterPro"/>
</dbReference>
<dbReference type="OrthoDB" id="5241784at2"/>
<dbReference type="AlphaFoldDB" id="A0A4U3MLP5"/>
<evidence type="ECO:0000256" key="5">
    <source>
        <dbReference type="ARBA" id="ARBA00022741"/>
    </source>
</evidence>
<evidence type="ECO:0000313" key="12">
    <source>
        <dbReference type="Proteomes" id="UP000308705"/>
    </source>
</evidence>
<sequence length="272" mass="28906">MVAIPKRERRVWPPITAVYVLLLLVLLSAGGDGPGVVIVPAVIAALALATTVWALIRGRRQRAAYEAQLTAWAGERAAQAERLRIARDLHDLVSHGLGLITVRATTARYVHDDPEAALEDIERIGRETTTELRRMLGVLREKSAAAPLRPADKLSDLPGIVAEAERAGLRVTLDLAELGEVSPGAQLAVCAVVREALNNTARHAGPTGVAVRVRRDGGWIVTTVHDAGPVDGWVAHPGAGHGLEGLRERVTALDAGPVDNGFRVSARIPEAS</sequence>
<proteinExistence type="predicted"/>
<dbReference type="EMBL" id="SZQA01000003">
    <property type="protein sequence ID" value="TKK90465.1"/>
    <property type="molecule type" value="Genomic_DNA"/>
</dbReference>
<evidence type="ECO:0000256" key="2">
    <source>
        <dbReference type="ARBA" id="ARBA00012438"/>
    </source>
</evidence>
<keyword evidence="3" id="KW-0597">Phosphoprotein</keyword>
<dbReference type="PANTHER" id="PTHR24421:SF10">
    <property type="entry name" value="NITRATE_NITRITE SENSOR PROTEIN NARQ"/>
    <property type="match status" value="1"/>
</dbReference>
<keyword evidence="9" id="KW-1133">Transmembrane helix</keyword>
<reference evidence="11 12" key="1">
    <citation type="submission" date="2019-04" db="EMBL/GenBank/DDBJ databases">
        <title>Herbidospora sp. NEAU-GS14.nov., a novel actinomycete isolated from soil.</title>
        <authorList>
            <person name="Han L."/>
        </authorList>
    </citation>
    <scope>NUCLEOTIDE SEQUENCE [LARGE SCALE GENOMIC DNA]</scope>
    <source>
        <strain evidence="11 12">NEAU-GS14</strain>
    </source>
</reference>
<evidence type="ECO:0000256" key="3">
    <source>
        <dbReference type="ARBA" id="ARBA00022553"/>
    </source>
</evidence>
<comment type="caution">
    <text evidence="11">The sequence shown here is derived from an EMBL/GenBank/DDBJ whole genome shotgun (WGS) entry which is preliminary data.</text>
</comment>
<keyword evidence="8" id="KW-0902">Two-component regulatory system</keyword>
<dbReference type="GO" id="GO:0046983">
    <property type="term" value="F:protein dimerization activity"/>
    <property type="evidence" value="ECO:0007669"/>
    <property type="project" value="InterPro"/>
</dbReference>
<keyword evidence="5" id="KW-0547">Nucleotide-binding</keyword>
<gene>
    <name evidence="11" type="ORF">FDA94_05565</name>
</gene>
<keyword evidence="4" id="KW-0808">Transferase</keyword>
<evidence type="ECO:0000256" key="7">
    <source>
        <dbReference type="ARBA" id="ARBA00022840"/>
    </source>
</evidence>
<dbReference type="RefSeq" id="WP_137245935.1">
    <property type="nucleotide sequence ID" value="NZ_SZQA01000003.1"/>
</dbReference>
<feature type="transmembrane region" description="Helical" evidence="9">
    <location>
        <begin position="37"/>
        <end position="56"/>
    </location>
</feature>
<keyword evidence="9" id="KW-0812">Transmembrane</keyword>
<dbReference type="GO" id="GO:0000155">
    <property type="term" value="F:phosphorelay sensor kinase activity"/>
    <property type="evidence" value="ECO:0007669"/>
    <property type="project" value="InterPro"/>
</dbReference>
<evidence type="ECO:0000256" key="8">
    <source>
        <dbReference type="ARBA" id="ARBA00023012"/>
    </source>
</evidence>
<comment type="catalytic activity">
    <reaction evidence="1">
        <text>ATP + protein L-histidine = ADP + protein N-phospho-L-histidine.</text>
        <dbReference type="EC" id="2.7.13.3"/>
    </reaction>
</comment>
<evidence type="ECO:0000256" key="4">
    <source>
        <dbReference type="ARBA" id="ARBA00022679"/>
    </source>
</evidence>
<keyword evidence="9" id="KW-0472">Membrane</keyword>
<dbReference type="Gene3D" id="1.20.5.1930">
    <property type="match status" value="1"/>
</dbReference>
<evidence type="ECO:0000259" key="10">
    <source>
        <dbReference type="Pfam" id="PF07730"/>
    </source>
</evidence>
<dbReference type="Gene3D" id="3.30.565.10">
    <property type="entry name" value="Histidine kinase-like ATPase, C-terminal domain"/>
    <property type="match status" value="1"/>
</dbReference>
<feature type="transmembrane region" description="Helical" evidence="9">
    <location>
        <begin position="12"/>
        <end position="31"/>
    </location>
</feature>
<evidence type="ECO:0000313" key="11">
    <source>
        <dbReference type="EMBL" id="TKK90465.1"/>
    </source>
</evidence>
<dbReference type="InterPro" id="IPR011712">
    <property type="entry name" value="Sig_transdc_His_kin_sub3_dim/P"/>
</dbReference>
<keyword evidence="7" id="KW-0067">ATP-binding</keyword>
<dbReference type="CDD" id="cd16917">
    <property type="entry name" value="HATPase_UhpB-NarQ-NarX-like"/>
    <property type="match status" value="1"/>
</dbReference>
<protein>
    <recommendedName>
        <fullName evidence="2">histidine kinase</fullName>
        <ecNumber evidence="2">2.7.13.3</ecNumber>
    </recommendedName>
</protein>
<accession>A0A4U3MLP5</accession>
<feature type="domain" description="Signal transduction histidine kinase subgroup 3 dimerisation and phosphoacceptor" evidence="10">
    <location>
        <begin position="81"/>
        <end position="142"/>
    </location>
</feature>
<dbReference type="InterPro" id="IPR036890">
    <property type="entry name" value="HATPase_C_sf"/>
</dbReference>